<dbReference type="EMBL" id="CP002299">
    <property type="protein sequence ID" value="ADP84476.1"/>
    <property type="molecule type" value="Genomic_DNA"/>
</dbReference>
<dbReference type="HOGENOM" id="CLU_2381957_0_0_11"/>
<gene>
    <name evidence="2" type="ordered locus">FraEuI1c_6499</name>
</gene>
<reference evidence="2 3" key="1">
    <citation type="submission" date="2010-10" db="EMBL/GenBank/DDBJ databases">
        <title>Complete sequence of Frankia sp. EuI1c.</title>
        <authorList>
            <consortium name="US DOE Joint Genome Institute"/>
            <person name="Lucas S."/>
            <person name="Copeland A."/>
            <person name="Lapidus A."/>
            <person name="Cheng J.-F."/>
            <person name="Bruce D."/>
            <person name="Goodwin L."/>
            <person name="Pitluck S."/>
            <person name="Chertkov O."/>
            <person name="Detter J.C."/>
            <person name="Han C."/>
            <person name="Tapia R."/>
            <person name="Land M."/>
            <person name="Hauser L."/>
            <person name="Jeffries C."/>
            <person name="Kyrpides N."/>
            <person name="Ivanova N."/>
            <person name="Mikhailova N."/>
            <person name="Beauchemin N."/>
            <person name="Sen A."/>
            <person name="Sur S.A."/>
            <person name="Gtari M."/>
            <person name="Wall L."/>
            <person name="Tisa L."/>
            <person name="Woyke T."/>
        </authorList>
    </citation>
    <scope>NUCLEOTIDE SEQUENCE [LARGE SCALE GENOMIC DNA]</scope>
    <source>
        <strain evidence="3">DSM 45817 / CECT 9037 / EuI1c</strain>
    </source>
</reference>
<dbReference type="STRING" id="298654.FraEuI1c_6499"/>
<organism evidence="2 3">
    <name type="scientific">Pseudofrankia inefficax (strain DSM 45817 / CECT 9037 / DDB 130130 / EuI1c)</name>
    <name type="common">Frankia inefficax</name>
    <dbReference type="NCBI Taxonomy" id="298654"/>
    <lineage>
        <taxon>Bacteria</taxon>
        <taxon>Bacillati</taxon>
        <taxon>Actinomycetota</taxon>
        <taxon>Actinomycetes</taxon>
        <taxon>Frankiales</taxon>
        <taxon>Frankiaceae</taxon>
        <taxon>Pseudofrankia</taxon>
    </lineage>
</organism>
<dbReference type="RefSeq" id="WP_013427589.1">
    <property type="nucleotide sequence ID" value="NC_014666.1"/>
</dbReference>
<feature type="region of interest" description="Disordered" evidence="1">
    <location>
        <begin position="1"/>
        <end position="31"/>
    </location>
</feature>
<evidence type="ECO:0000313" key="2">
    <source>
        <dbReference type="EMBL" id="ADP84476.1"/>
    </source>
</evidence>
<evidence type="ECO:0000313" key="3">
    <source>
        <dbReference type="Proteomes" id="UP000002484"/>
    </source>
</evidence>
<feature type="region of interest" description="Disordered" evidence="1">
    <location>
        <begin position="65"/>
        <end position="94"/>
    </location>
</feature>
<dbReference type="InParanoid" id="E3J8E2"/>
<proteinExistence type="predicted"/>
<dbReference type="Proteomes" id="UP000002484">
    <property type="component" value="Chromosome"/>
</dbReference>
<dbReference type="KEGG" id="fri:FraEuI1c_6499"/>
<dbReference type="AlphaFoldDB" id="E3J8E2"/>
<sequence length="94" mass="9384">MRQASWMADEHRSSTAMTERAPNRMSPASGWLGPGQAAGALFGGDGLVAGVGDDVDVEELADFGAEDPSGLVGEAGLAPGNGGPGARPARESTC</sequence>
<protein>
    <submittedName>
        <fullName evidence="2">Uncharacterized protein</fullName>
    </submittedName>
</protein>
<accession>E3J8E2</accession>
<evidence type="ECO:0000256" key="1">
    <source>
        <dbReference type="SAM" id="MobiDB-lite"/>
    </source>
</evidence>
<keyword evidence="3" id="KW-1185">Reference proteome</keyword>
<name>E3J8E2_PSEI1</name>